<dbReference type="InterPro" id="IPR002052">
    <property type="entry name" value="DNA_methylase_N6_adenine_CS"/>
</dbReference>
<dbReference type="GO" id="GO:0009007">
    <property type="term" value="F:site-specific DNA-methyltransferase (adenine-specific) activity"/>
    <property type="evidence" value="ECO:0007669"/>
    <property type="project" value="UniProtKB-EC"/>
</dbReference>
<dbReference type="EC" id="2.1.1.72" evidence="7"/>
<feature type="domain" description="DNA methylase N-4/N-6" evidence="6">
    <location>
        <begin position="20"/>
        <end position="104"/>
    </location>
</feature>
<keyword evidence="3 7" id="KW-0808">Transferase</keyword>
<evidence type="ECO:0000256" key="2">
    <source>
        <dbReference type="ARBA" id="ARBA00022603"/>
    </source>
</evidence>
<evidence type="ECO:0000256" key="3">
    <source>
        <dbReference type="ARBA" id="ARBA00022679"/>
    </source>
</evidence>
<reference evidence="7 8" key="1">
    <citation type="submission" date="2015-03" db="EMBL/GenBank/DDBJ databases">
        <authorList>
            <person name="Murphy D."/>
        </authorList>
    </citation>
    <scope>NUCLEOTIDE SEQUENCE [LARGE SCALE GENOMIC DNA]</scope>
    <source>
        <strain evidence="7 8">SMRU1708</strain>
    </source>
</reference>
<keyword evidence="4" id="KW-0949">S-adenosyl-L-methionine</keyword>
<evidence type="ECO:0000256" key="4">
    <source>
        <dbReference type="ARBA" id="ARBA00022691"/>
    </source>
</evidence>
<dbReference type="SUPFAM" id="SSF53335">
    <property type="entry name" value="S-adenosyl-L-methionine-dependent methyltransferases"/>
    <property type="match status" value="1"/>
</dbReference>
<accession>A0A0U0MII4</accession>
<proteinExistence type="inferred from homology"/>
<dbReference type="PRINTS" id="PR00506">
    <property type="entry name" value="D21N6MTFRASE"/>
</dbReference>
<dbReference type="Gene3D" id="3.40.50.150">
    <property type="entry name" value="Vaccinia Virus protein VP39"/>
    <property type="match status" value="1"/>
</dbReference>
<gene>
    <name evidence="7" type="primary">yhdJ</name>
    <name evidence="7" type="ORF">ERS021218_00422</name>
</gene>
<evidence type="ECO:0000313" key="8">
    <source>
        <dbReference type="Proteomes" id="UP000046095"/>
    </source>
</evidence>
<evidence type="ECO:0000313" key="7">
    <source>
        <dbReference type="EMBL" id="COR36213.1"/>
    </source>
</evidence>
<dbReference type="Pfam" id="PF01555">
    <property type="entry name" value="N6_N4_Mtase"/>
    <property type="match status" value="1"/>
</dbReference>
<dbReference type="Proteomes" id="UP000046095">
    <property type="component" value="Unassembled WGS sequence"/>
</dbReference>
<keyword evidence="2 7" id="KW-0489">Methyltransferase</keyword>
<name>A0A0U0MII4_STREE</name>
<evidence type="ECO:0000259" key="6">
    <source>
        <dbReference type="Pfam" id="PF01555"/>
    </source>
</evidence>
<protein>
    <submittedName>
        <fullName evidence="7">DNA modification methyltransferase M.XbaI</fullName>
        <ecNumber evidence="7">2.1.1.72</ecNumber>
    </submittedName>
</protein>
<comment type="similarity">
    <text evidence="1">Belongs to the N(4)/N(6)-methyltransferase family.</text>
</comment>
<dbReference type="InterPro" id="IPR002295">
    <property type="entry name" value="N4/N6-MTase_EcoPI_Mod-like"/>
</dbReference>
<dbReference type="GO" id="GO:0009307">
    <property type="term" value="P:DNA restriction-modification system"/>
    <property type="evidence" value="ECO:0007669"/>
    <property type="project" value="UniProtKB-KW"/>
</dbReference>
<evidence type="ECO:0000256" key="5">
    <source>
        <dbReference type="ARBA" id="ARBA00022747"/>
    </source>
</evidence>
<dbReference type="PROSITE" id="PS00092">
    <property type="entry name" value="N6_MTASE"/>
    <property type="match status" value="1"/>
</dbReference>
<keyword evidence="5" id="KW-0680">Restriction system</keyword>
<sequence length="108" mass="12610">MTVLKGDNLEILKTIESSSIDLIYMDPPFFTQKTQKLSNNKNIMYSFEDTWTSIEDYKEFLSVRLEECKRVLKNSGSIFVHCDKIANHHIRLILDNIFGADMFQSEII</sequence>
<dbReference type="GO" id="GO:0003677">
    <property type="term" value="F:DNA binding"/>
    <property type="evidence" value="ECO:0007669"/>
    <property type="project" value="InterPro"/>
</dbReference>
<dbReference type="EMBL" id="CRVC01000003">
    <property type="protein sequence ID" value="COR36213.1"/>
    <property type="molecule type" value="Genomic_DNA"/>
</dbReference>
<dbReference type="InterPro" id="IPR029063">
    <property type="entry name" value="SAM-dependent_MTases_sf"/>
</dbReference>
<evidence type="ECO:0000256" key="1">
    <source>
        <dbReference type="ARBA" id="ARBA00006594"/>
    </source>
</evidence>
<organism evidence="7 8">
    <name type="scientific">Streptococcus pneumoniae</name>
    <dbReference type="NCBI Taxonomy" id="1313"/>
    <lineage>
        <taxon>Bacteria</taxon>
        <taxon>Bacillati</taxon>
        <taxon>Bacillota</taxon>
        <taxon>Bacilli</taxon>
        <taxon>Lactobacillales</taxon>
        <taxon>Streptococcaceae</taxon>
        <taxon>Streptococcus</taxon>
    </lineage>
</organism>
<dbReference type="InterPro" id="IPR002941">
    <property type="entry name" value="DNA_methylase_N4/N6"/>
</dbReference>
<dbReference type="AlphaFoldDB" id="A0A0U0MII4"/>
<dbReference type="GO" id="GO:0032259">
    <property type="term" value="P:methylation"/>
    <property type="evidence" value="ECO:0007669"/>
    <property type="project" value="UniProtKB-KW"/>
</dbReference>
<dbReference type="GO" id="GO:0008170">
    <property type="term" value="F:N-methyltransferase activity"/>
    <property type="evidence" value="ECO:0007669"/>
    <property type="project" value="InterPro"/>
</dbReference>